<dbReference type="RefSeq" id="WP_039462145.1">
    <property type="nucleotide sequence ID" value="NZ_JWLZ01000159.1"/>
</dbReference>
<dbReference type="Pfam" id="PF13462">
    <property type="entry name" value="Thioredoxin_4"/>
    <property type="match status" value="1"/>
</dbReference>
<dbReference type="EMBL" id="JWLZ01000159">
    <property type="protein sequence ID" value="KHT63186.1"/>
    <property type="molecule type" value="Genomic_DNA"/>
</dbReference>
<dbReference type="PROSITE" id="PS00194">
    <property type="entry name" value="THIOREDOXIN_1"/>
    <property type="match status" value="1"/>
</dbReference>
<accession>A0A0B9GWW3</accession>
<dbReference type="InterPro" id="IPR050824">
    <property type="entry name" value="Thiol_disulfide_DsbA"/>
</dbReference>
<proteinExistence type="predicted"/>
<protein>
    <submittedName>
        <fullName evidence="4">Peptide permease</fullName>
    </submittedName>
</protein>
<keyword evidence="1" id="KW-0732">Signal</keyword>
<dbReference type="PANTHER" id="PTHR35891">
    <property type="entry name" value="THIOL:DISULFIDE INTERCHANGE PROTEIN DSBA"/>
    <property type="match status" value="1"/>
</dbReference>
<evidence type="ECO:0000256" key="2">
    <source>
        <dbReference type="ARBA" id="ARBA00023284"/>
    </source>
</evidence>
<organism evidence="4 5">
    <name type="scientific">Photobacterium gaetbulicola</name>
    <dbReference type="NCBI Taxonomy" id="1295392"/>
    <lineage>
        <taxon>Bacteria</taxon>
        <taxon>Pseudomonadati</taxon>
        <taxon>Pseudomonadota</taxon>
        <taxon>Gammaproteobacteria</taxon>
        <taxon>Vibrionales</taxon>
        <taxon>Vibrionaceae</taxon>
        <taxon>Photobacterium</taxon>
    </lineage>
</organism>
<evidence type="ECO:0000256" key="1">
    <source>
        <dbReference type="ARBA" id="ARBA00022729"/>
    </source>
</evidence>
<dbReference type="PROSITE" id="PS51257">
    <property type="entry name" value="PROKAR_LIPOPROTEIN"/>
    <property type="match status" value="1"/>
</dbReference>
<dbReference type="InterPro" id="IPR023205">
    <property type="entry name" value="DsbA/DsbL"/>
</dbReference>
<evidence type="ECO:0000259" key="3">
    <source>
        <dbReference type="Pfam" id="PF13462"/>
    </source>
</evidence>
<reference evidence="4 5" key="1">
    <citation type="submission" date="2014-12" db="EMBL/GenBank/DDBJ databases">
        <title>Genome sequencing of Photobacterium gaetbulicola AD005a.</title>
        <authorList>
            <person name="Adrian T.G.S."/>
            <person name="Chan K.G."/>
        </authorList>
    </citation>
    <scope>NUCLEOTIDE SEQUENCE [LARGE SCALE GENOMIC DNA]</scope>
    <source>
        <strain evidence="4 5">AD005a</strain>
    </source>
</reference>
<gene>
    <name evidence="4" type="ORF">RJ45_12225</name>
</gene>
<comment type="caution">
    <text evidence="4">The sequence shown here is derived from an EMBL/GenBank/DDBJ whole genome shotgun (WGS) entry which is preliminary data.</text>
</comment>
<evidence type="ECO:0000313" key="4">
    <source>
        <dbReference type="EMBL" id="KHT63186.1"/>
    </source>
</evidence>
<feature type="domain" description="Thioredoxin-like fold" evidence="3">
    <location>
        <begin position="45"/>
        <end position="193"/>
    </location>
</feature>
<sequence>MNTLTKILASTLFLLVAVTGCSETETPKEGVKYTVVATPTADIADVVEVFSLGCGHCRNMELMLPEIKKLAEVDIEQVHVTFNESAQYAAYLFYTAAIQSNGKPSAELKEALFSFVQEQAADLDEEGRKNKLDEIFGQYALVSPFDLNDEQKEQVYQQMTHANQLEQNAQITSVPSFLVKGKYLVQNGAHDSLEDLANTIRFLSEKQ</sequence>
<dbReference type="Gene3D" id="3.40.30.10">
    <property type="entry name" value="Glutaredoxin"/>
    <property type="match status" value="1"/>
</dbReference>
<name>A0A0B9GWW3_9GAMM</name>
<dbReference type="InterPro" id="IPR017937">
    <property type="entry name" value="Thioredoxin_CS"/>
</dbReference>
<dbReference type="SUPFAM" id="SSF52833">
    <property type="entry name" value="Thioredoxin-like"/>
    <property type="match status" value="1"/>
</dbReference>
<dbReference type="InterPro" id="IPR036249">
    <property type="entry name" value="Thioredoxin-like_sf"/>
</dbReference>
<dbReference type="InterPro" id="IPR012336">
    <property type="entry name" value="Thioredoxin-like_fold"/>
</dbReference>
<dbReference type="Proteomes" id="UP000031278">
    <property type="component" value="Unassembled WGS sequence"/>
</dbReference>
<evidence type="ECO:0000313" key="5">
    <source>
        <dbReference type="Proteomes" id="UP000031278"/>
    </source>
</evidence>
<dbReference type="CDD" id="cd03019">
    <property type="entry name" value="DsbA_DsbA"/>
    <property type="match status" value="1"/>
</dbReference>
<dbReference type="PANTHER" id="PTHR35891:SF3">
    <property type="entry name" value="THIOL:DISULFIDE INTERCHANGE PROTEIN DSBL"/>
    <property type="match status" value="1"/>
</dbReference>
<keyword evidence="2" id="KW-0676">Redox-active center</keyword>
<dbReference type="AlphaFoldDB" id="A0A0B9GWW3"/>